<comment type="caution">
    <text evidence="4">The sequence shown here is derived from an EMBL/GenBank/DDBJ whole genome shotgun (WGS) entry which is preliminary data.</text>
</comment>
<dbReference type="InterPro" id="IPR023198">
    <property type="entry name" value="PGP-like_dom2"/>
</dbReference>
<evidence type="ECO:0000256" key="2">
    <source>
        <dbReference type="ARBA" id="ARBA00022801"/>
    </source>
</evidence>
<dbReference type="InterPro" id="IPR006439">
    <property type="entry name" value="HAD-SF_hydro_IA"/>
</dbReference>
<dbReference type="GO" id="GO:0016787">
    <property type="term" value="F:hydrolase activity"/>
    <property type="evidence" value="ECO:0007669"/>
    <property type="project" value="UniProtKB-KW"/>
</dbReference>
<organism evidence="4 5">
    <name type="scientific">Angustibacter luteus</name>
    <dbReference type="NCBI Taxonomy" id="658456"/>
    <lineage>
        <taxon>Bacteria</taxon>
        <taxon>Bacillati</taxon>
        <taxon>Actinomycetota</taxon>
        <taxon>Actinomycetes</taxon>
        <taxon>Kineosporiales</taxon>
        <taxon>Kineosporiaceae</taxon>
    </lineage>
</organism>
<dbReference type="Gene3D" id="1.10.150.240">
    <property type="entry name" value="Putative phosphatase, domain 2"/>
    <property type="match status" value="1"/>
</dbReference>
<dbReference type="EMBL" id="JBHSRD010000002">
    <property type="protein sequence ID" value="MFC6006295.1"/>
    <property type="molecule type" value="Genomic_DNA"/>
</dbReference>
<dbReference type="NCBIfam" id="TIGR01509">
    <property type="entry name" value="HAD-SF-IA-v3"/>
    <property type="match status" value="1"/>
</dbReference>
<dbReference type="PANTHER" id="PTHR46470:SF4">
    <property type="entry name" value="5-AMINO-6-(5-PHOSPHO-D-RIBITYLAMINO)URACIL PHOSPHATASE YIGB"/>
    <property type="match status" value="1"/>
</dbReference>
<dbReference type="InterPro" id="IPR051400">
    <property type="entry name" value="HAD-like_hydrolase"/>
</dbReference>
<dbReference type="PANTHER" id="PTHR46470">
    <property type="entry name" value="N-ACYLNEURAMINATE-9-PHOSPHATASE"/>
    <property type="match status" value="1"/>
</dbReference>
<dbReference type="InterPro" id="IPR036412">
    <property type="entry name" value="HAD-like_sf"/>
</dbReference>
<dbReference type="SUPFAM" id="SSF56784">
    <property type="entry name" value="HAD-like"/>
    <property type="match status" value="1"/>
</dbReference>
<accession>A0ABW1JBV8</accession>
<keyword evidence="2 4" id="KW-0378">Hydrolase</keyword>
<evidence type="ECO:0000313" key="4">
    <source>
        <dbReference type="EMBL" id="MFC6006295.1"/>
    </source>
</evidence>
<comment type="cofactor">
    <cofactor evidence="1">
        <name>Mg(2+)</name>
        <dbReference type="ChEBI" id="CHEBI:18420"/>
    </cofactor>
</comment>
<evidence type="ECO:0000313" key="5">
    <source>
        <dbReference type="Proteomes" id="UP001596189"/>
    </source>
</evidence>
<dbReference type="Pfam" id="PF00702">
    <property type="entry name" value="Hydrolase"/>
    <property type="match status" value="1"/>
</dbReference>
<dbReference type="Proteomes" id="UP001596189">
    <property type="component" value="Unassembled WGS sequence"/>
</dbReference>
<name>A0ABW1JBV8_9ACTN</name>
<keyword evidence="5" id="KW-1185">Reference proteome</keyword>
<dbReference type="EC" id="3.1.3.-" evidence="4"/>
<proteinExistence type="predicted"/>
<keyword evidence="3" id="KW-0460">Magnesium</keyword>
<evidence type="ECO:0000256" key="3">
    <source>
        <dbReference type="ARBA" id="ARBA00022842"/>
    </source>
</evidence>
<dbReference type="InterPro" id="IPR023214">
    <property type="entry name" value="HAD_sf"/>
</dbReference>
<protein>
    <submittedName>
        <fullName evidence="4">HAD family hydrolase</fullName>
        <ecNumber evidence="4">3.1.3.-</ecNumber>
    </submittedName>
</protein>
<sequence length="229" mass="24916">MLTEHHHSATAWLFDFDGTLTDYDTADRAAVETLRLRYFADVPADEFHAASVTARTAFYRTWAAGDVSRGLDQSRVAALCNRYDRANRTDQAVDTYRAALLAETRPVRGAEALFAHLALSYRLGIVTNAYDAAAQRARIVATGLDRWVEVVVVAVEVGYFKPDPRIMVAAAEGFGVSPAECVYVGDSHEFDVAAADAAGMHPIYIGSENGPLDAPCFADVQELHQCLGT</sequence>
<gene>
    <name evidence="4" type="ORF">ACFQDO_04055</name>
</gene>
<dbReference type="RefSeq" id="WP_345717143.1">
    <property type="nucleotide sequence ID" value="NZ_BAABFP010000005.1"/>
</dbReference>
<dbReference type="SFLD" id="SFLDS00003">
    <property type="entry name" value="Haloacid_Dehalogenase"/>
    <property type="match status" value="1"/>
</dbReference>
<dbReference type="SFLD" id="SFLDG01129">
    <property type="entry name" value="C1.5:_HAD__Beta-PGM__Phosphata"/>
    <property type="match status" value="1"/>
</dbReference>
<reference evidence="5" key="1">
    <citation type="journal article" date="2019" name="Int. J. Syst. Evol. Microbiol.">
        <title>The Global Catalogue of Microorganisms (GCM) 10K type strain sequencing project: providing services to taxonomists for standard genome sequencing and annotation.</title>
        <authorList>
            <consortium name="The Broad Institute Genomics Platform"/>
            <consortium name="The Broad Institute Genome Sequencing Center for Infectious Disease"/>
            <person name="Wu L."/>
            <person name="Ma J."/>
        </authorList>
    </citation>
    <scope>NUCLEOTIDE SEQUENCE [LARGE SCALE GENOMIC DNA]</scope>
    <source>
        <strain evidence="5">KACC 14249</strain>
    </source>
</reference>
<evidence type="ECO:0000256" key="1">
    <source>
        <dbReference type="ARBA" id="ARBA00001946"/>
    </source>
</evidence>
<dbReference type="Gene3D" id="3.40.50.1000">
    <property type="entry name" value="HAD superfamily/HAD-like"/>
    <property type="match status" value="1"/>
</dbReference>
<dbReference type="NCBIfam" id="TIGR01549">
    <property type="entry name" value="HAD-SF-IA-v1"/>
    <property type="match status" value="1"/>
</dbReference>